<organism evidence="1">
    <name type="scientific">uncultured prokaryote</name>
    <dbReference type="NCBI Taxonomy" id="198431"/>
    <lineage>
        <taxon>unclassified sequences</taxon>
        <taxon>environmental samples</taxon>
    </lineage>
</organism>
<dbReference type="Gene3D" id="3.40.1310.30">
    <property type="match status" value="1"/>
</dbReference>
<dbReference type="EMBL" id="LN853476">
    <property type="protein sequence ID" value="CRY96020.1"/>
    <property type="molecule type" value="Genomic_DNA"/>
</dbReference>
<sequence length="214" mass="24612">MKTSKPFSTISYNSADYLNQKLSELVSRRKIDFFAWVFHYPEEDEKKEHKHLYIVPNGQVDTDQVLDYLLEIDPTKPDKPLGCIRPHSSKFADWYLYAIHDTAYLASKGQARKYHYTQSDVQTCDNDYLLEEIHTIDFAKLGRFNALRDAAVSGLPFQELLMSGVVPIQQTYAYREAYGLMSAYATNRAGNEGHEEINPDTGEIIMTNEKTPKK</sequence>
<protein>
    <recommendedName>
        <fullName evidence="2">Replication protein</fullName>
    </recommendedName>
</protein>
<name>A0A0H5Q3P3_9ZZZZ</name>
<accession>A0A0H5Q3P3</accession>
<proteinExistence type="predicted"/>
<dbReference type="AlphaFoldDB" id="A0A0H5Q3P3"/>
<evidence type="ECO:0008006" key="2">
    <source>
        <dbReference type="Google" id="ProtNLM"/>
    </source>
</evidence>
<reference evidence="1" key="2">
    <citation type="submission" date="2015-07" db="EMBL/GenBank/DDBJ databases">
        <title>Plasmids, circular viruses and viroids from rat gut.</title>
        <authorList>
            <person name="Jorgensen T.J."/>
            <person name="Hansen M.A."/>
            <person name="Xu Z."/>
            <person name="Tabak M.A."/>
            <person name="Sorensen S.J."/>
            <person name="Hansen L.H."/>
        </authorList>
    </citation>
    <scope>NUCLEOTIDE SEQUENCE</scope>
    <source>
        <strain evidence="1">RGFK0872</strain>
    </source>
</reference>
<evidence type="ECO:0000313" key="1">
    <source>
        <dbReference type="EMBL" id="CRY96020.1"/>
    </source>
</evidence>
<reference evidence="1" key="1">
    <citation type="submission" date="2015-06" db="EMBL/GenBank/DDBJ databases">
        <authorList>
            <person name="Joergensen T."/>
        </authorList>
    </citation>
    <scope>NUCLEOTIDE SEQUENCE</scope>
    <source>
        <strain evidence="1">RGFK0872</strain>
    </source>
</reference>